<dbReference type="SUPFAM" id="SSF46785">
    <property type="entry name" value="Winged helix' DNA-binding domain"/>
    <property type="match status" value="1"/>
</dbReference>
<dbReference type="STRING" id="1194083.BN12_3990009"/>
<keyword evidence="8" id="KW-1185">Reference proteome</keyword>
<gene>
    <name evidence="7" type="primary">iclR</name>
    <name evidence="7" type="ORF">BN12_3990009</name>
</gene>
<keyword evidence="3" id="KW-0804">Transcription</keyword>
<accession>A0A077M4H5</accession>
<sequence>MDTTAPTGGDQTAVPGGSADPDPVLIPPRVQSVDRAARLLLAVANPPRGDATTTALAQACHLNRATAWRLLTTLEANGLVARDVGGRWFPGPALADLAGESPMETLRRAAHDELVALGAATHETAAFAVLTPSALTYVDEVAPDAIVAATWRGRTVPLHATSTGKAALAGPGSPRIEDLRLPLERFTETTVTDPCLLAEELEDARRLGYAGCQGEYERSAWGVSAPVVLSGRVVAVVSVWGPAGRVSPSRLTELGPLVAAVARRLSNPPAVTEPQR</sequence>
<evidence type="ECO:0000313" key="8">
    <source>
        <dbReference type="Proteomes" id="UP000035721"/>
    </source>
</evidence>
<dbReference type="Gene3D" id="3.30.450.40">
    <property type="match status" value="1"/>
</dbReference>
<evidence type="ECO:0000313" key="7">
    <source>
        <dbReference type="EMBL" id="CCH79029.1"/>
    </source>
</evidence>
<dbReference type="Proteomes" id="UP000035721">
    <property type="component" value="Unassembled WGS sequence"/>
</dbReference>
<organism evidence="7 8">
    <name type="scientific">Nostocoides japonicum T1-X7</name>
    <dbReference type="NCBI Taxonomy" id="1194083"/>
    <lineage>
        <taxon>Bacteria</taxon>
        <taxon>Bacillati</taxon>
        <taxon>Actinomycetota</taxon>
        <taxon>Actinomycetes</taxon>
        <taxon>Micrococcales</taxon>
        <taxon>Intrasporangiaceae</taxon>
        <taxon>Nostocoides</taxon>
    </lineage>
</organism>
<feature type="compositionally biased region" description="Polar residues" evidence="4">
    <location>
        <begin position="1"/>
        <end position="10"/>
    </location>
</feature>
<dbReference type="EMBL" id="CAJB01000333">
    <property type="protein sequence ID" value="CCH79029.1"/>
    <property type="molecule type" value="Genomic_DNA"/>
</dbReference>
<dbReference type="OrthoDB" id="156285at2"/>
<protein>
    <submittedName>
        <fullName evidence="7">Repressor of aceBA operon</fullName>
    </submittedName>
</protein>
<dbReference type="InterPro" id="IPR036388">
    <property type="entry name" value="WH-like_DNA-bd_sf"/>
</dbReference>
<dbReference type="PROSITE" id="PS51078">
    <property type="entry name" value="ICLR_ED"/>
    <property type="match status" value="1"/>
</dbReference>
<evidence type="ECO:0000256" key="3">
    <source>
        <dbReference type="ARBA" id="ARBA00023163"/>
    </source>
</evidence>
<evidence type="ECO:0000256" key="4">
    <source>
        <dbReference type="SAM" id="MobiDB-lite"/>
    </source>
</evidence>
<dbReference type="PANTHER" id="PTHR30136:SF24">
    <property type="entry name" value="HTH-TYPE TRANSCRIPTIONAL REPRESSOR ALLR"/>
    <property type="match status" value="1"/>
</dbReference>
<feature type="domain" description="IclR-ED" evidence="6">
    <location>
        <begin position="93"/>
        <end position="271"/>
    </location>
</feature>
<reference evidence="7 8" key="1">
    <citation type="journal article" date="2013" name="ISME J.">
        <title>A metabolic model for members of the genus Tetrasphaera involved in enhanced biological phosphorus removal.</title>
        <authorList>
            <person name="Kristiansen R."/>
            <person name="Nguyen H.T.T."/>
            <person name="Saunders A.M."/>
            <person name="Nielsen J.L."/>
            <person name="Wimmer R."/>
            <person name="Le V.Q."/>
            <person name="McIlroy S.J."/>
            <person name="Petrovski S."/>
            <person name="Seviour R.J."/>
            <person name="Calteau A."/>
            <person name="Nielsen K.L."/>
            <person name="Nielsen P.H."/>
        </authorList>
    </citation>
    <scope>NUCLEOTIDE SEQUENCE [LARGE SCALE GENOMIC DNA]</scope>
    <source>
        <strain evidence="7 8">T1-X7</strain>
    </source>
</reference>
<dbReference type="GO" id="GO:0045892">
    <property type="term" value="P:negative regulation of DNA-templated transcription"/>
    <property type="evidence" value="ECO:0007669"/>
    <property type="project" value="TreeGrafter"/>
</dbReference>
<dbReference type="RefSeq" id="WP_048555677.1">
    <property type="nucleotide sequence ID" value="NZ_HF570958.1"/>
</dbReference>
<dbReference type="SUPFAM" id="SSF55781">
    <property type="entry name" value="GAF domain-like"/>
    <property type="match status" value="1"/>
</dbReference>
<evidence type="ECO:0000256" key="1">
    <source>
        <dbReference type="ARBA" id="ARBA00023015"/>
    </source>
</evidence>
<name>A0A077M4H5_9MICO</name>
<evidence type="ECO:0000259" key="6">
    <source>
        <dbReference type="PROSITE" id="PS51078"/>
    </source>
</evidence>
<dbReference type="GO" id="GO:0003700">
    <property type="term" value="F:DNA-binding transcription factor activity"/>
    <property type="evidence" value="ECO:0007669"/>
    <property type="project" value="TreeGrafter"/>
</dbReference>
<dbReference type="InterPro" id="IPR005471">
    <property type="entry name" value="Tscrpt_reg_IclR_N"/>
</dbReference>
<dbReference type="Pfam" id="PF01614">
    <property type="entry name" value="IclR_C"/>
    <property type="match status" value="1"/>
</dbReference>
<dbReference type="GO" id="GO:0003677">
    <property type="term" value="F:DNA binding"/>
    <property type="evidence" value="ECO:0007669"/>
    <property type="project" value="UniProtKB-KW"/>
</dbReference>
<keyword evidence="1" id="KW-0805">Transcription regulation</keyword>
<dbReference type="AlphaFoldDB" id="A0A077M4H5"/>
<comment type="caution">
    <text evidence="7">The sequence shown here is derived from an EMBL/GenBank/DDBJ whole genome shotgun (WGS) entry which is preliminary data.</text>
</comment>
<feature type="region of interest" description="Disordered" evidence="4">
    <location>
        <begin position="1"/>
        <end position="25"/>
    </location>
</feature>
<evidence type="ECO:0000259" key="5">
    <source>
        <dbReference type="PROSITE" id="PS51077"/>
    </source>
</evidence>
<proteinExistence type="predicted"/>
<dbReference type="InterPro" id="IPR050707">
    <property type="entry name" value="HTH_MetabolicPath_Reg"/>
</dbReference>
<dbReference type="PROSITE" id="PS51077">
    <property type="entry name" value="HTH_ICLR"/>
    <property type="match status" value="1"/>
</dbReference>
<evidence type="ECO:0000256" key="2">
    <source>
        <dbReference type="ARBA" id="ARBA00023125"/>
    </source>
</evidence>
<dbReference type="InterPro" id="IPR036390">
    <property type="entry name" value="WH_DNA-bd_sf"/>
</dbReference>
<dbReference type="PANTHER" id="PTHR30136">
    <property type="entry name" value="HELIX-TURN-HELIX TRANSCRIPTIONAL REGULATOR, ICLR FAMILY"/>
    <property type="match status" value="1"/>
</dbReference>
<feature type="domain" description="HTH iclR-type" evidence="5">
    <location>
        <begin position="30"/>
        <end position="92"/>
    </location>
</feature>
<dbReference type="SMART" id="SM00346">
    <property type="entry name" value="HTH_ICLR"/>
    <property type="match status" value="1"/>
</dbReference>
<keyword evidence="2" id="KW-0238">DNA-binding</keyword>
<dbReference type="InterPro" id="IPR014757">
    <property type="entry name" value="Tscrpt_reg_IclR_C"/>
</dbReference>
<dbReference type="Pfam" id="PF09339">
    <property type="entry name" value="HTH_IclR"/>
    <property type="match status" value="1"/>
</dbReference>
<dbReference type="InterPro" id="IPR029016">
    <property type="entry name" value="GAF-like_dom_sf"/>
</dbReference>
<dbReference type="Gene3D" id="1.10.10.10">
    <property type="entry name" value="Winged helix-like DNA-binding domain superfamily/Winged helix DNA-binding domain"/>
    <property type="match status" value="1"/>
</dbReference>